<dbReference type="PRINTS" id="PR01611">
    <property type="entry name" value="LIMPII"/>
</dbReference>
<feature type="transmembrane region" description="Helical" evidence="7">
    <location>
        <begin position="434"/>
        <end position="464"/>
    </location>
</feature>
<evidence type="ECO:0000313" key="9">
    <source>
        <dbReference type="Proteomes" id="UP000265140"/>
    </source>
</evidence>
<dbReference type="Pfam" id="PF01130">
    <property type="entry name" value="CD36"/>
    <property type="match status" value="1"/>
</dbReference>
<evidence type="ECO:0000256" key="5">
    <source>
        <dbReference type="ARBA" id="ARBA00023136"/>
    </source>
</evidence>
<evidence type="ECO:0000256" key="4">
    <source>
        <dbReference type="ARBA" id="ARBA00022989"/>
    </source>
</evidence>
<dbReference type="GO" id="GO:0005764">
    <property type="term" value="C:lysosome"/>
    <property type="evidence" value="ECO:0007669"/>
    <property type="project" value="InterPro"/>
</dbReference>
<dbReference type="GO" id="GO:0006622">
    <property type="term" value="P:protein targeting to lysosome"/>
    <property type="evidence" value="ECO:0007669"/>
    <property type="project" value="TreeGrafter"/>
</dbReference>
<dbReference type="GO" id="GO:0016020">
    <property type="term" value="C:membrane"/>
    <property type="evidence" value="ECO:0007669"/>
    <property type="project" value="UniProtKB-SubCell"/>
</dbReference>
<reference evidence="8" key="3">
    <citation type="submission" date="2025-08" db="UniProtKB">
        <authorList>
            <consortium name="Ensembl"/>
        </authorList>
    </citation>
    <scope>IDENTIFICATION</scope>
</reference>
<comment type="subcellular location">
    <subcellularLocation>
        <location evidence="1">Membrane</location>
    </subcellularLocation>
</comment>
<keyword evidence="6" id="KW-0325">Glycoprotein</keyword>
<dbReference type="OMA" id="YYGISAV"/>
<keyword evidence="4 7" id="KW-1133">Transmembrane helix</keyword>
<comment type="similarity">
    <text evidence="2">Belongs to the CD36 family.</text>
</comment>
<evidence type="ECO:0000256" key="2">
    <source>
        <dbReference type="ARBA" id="ARBA00010532"/>
    </source>
</evidence>
<keyword evidence="3 7" id="KW-0812">Transmembrane</keyword>
<reference evidence="8" key="2">
    <citation type="submission" date="2020-02" db="EMBL/GenBank/DDBJ databases">
        <title>Esox lucius (northern pike) genome, fEsoLuc1, primary haplotype.</title>
        <authorList>
            <person name="Myers G."/>
            <person name="Karagic N."/>
            <person name="Meyer A."/>
            <person name="Pippel M."/>
            <person name="Reichard M."/>
            <person name="Winkler S."/>
            <person name="Tracey A."/>
            <person name="Sims Y."/>
            <person name="Howe K."/>
            <person name="Rhie A."/>
            <person name="Formenti G."/>
            <person name="Durbin R."/>
            <person name="Fedrigo O."/>
            <person name="Jarvis E.D."/>
        </authorList>
    </citation>
    <scope>NUCLEOTIDE SEQUENCE [LARGE SCALE GENOMIC DNA]</scope>
</reference>
<proteinExistence type="inferred from homology"/>
<dbReference type="InterPro" id="IPR002159">
    <property type="entry name" value="CD36_fam"/>
</dbReference>
<dbReference type="InterPro" id="IPR005429">
    <property type="entry name" value="LimpII"/>
</dbReference>
<feature type="transmembrane region" description="Helical" evidence="7">
    <location>
        <begin position="7"/>
        <end position="31"/>
    </location>
</feature>
<dbReference type="AlphaFoldDB" id="A0A3P8Z417"/>
<dbReference type="Proteomes" id="UP000265140">
    <property type="component" value="Chromosome 14"/>
</dbReference>
<evidence type="ECO:0000256" key="6">
    <source>
        <dbReference type="ARBA" id="ARBA00023180"/>
    </source>
</evidence>
<keyword evidence="5 7" id="KW-0472">Membrane</keyword>
<dbReference type="PANTHER" id="PTHR11923:SF94">
    <property type="entry name" value="LYSOSOME MEMBRANE PROTEIN 2"/>
    <property type="match status" value="1"/>
</dbReference>
<reference evidence="8" key="4">
    <citation type="submission" date="2025-09" db="UniProtKB">
        <authorList>
            <consortium name="Ensembl"/>
        </authorList>
    </citation>
    <scope>IDENTIFICATION</scope>
</reference>
<reference evidence="9" key="1">
    <citation type="journal article" date="2014" name="PLoS ONE">
        <title>The genome and linkage map of the northern pike (Esox lucius): conserved synteny revealed between the salmonid sister group and the Neoteleostei.</title>
        <authorList>
            <person name="Rondeau E.B."/>
            <person name="Minkley D.R."/>
            <person name="Leong J.S."/>
            <person name="Messmer A.M."/>
            <person name="Jantzen J.R."/>
            <person name="von Schalburg K.R."/>
            <person name="Lemon C."/>
            <person name="Bird N.H."/>
            <person name="Koop B.F."/>
        </authorList>
    </citation>
    <scope>NUCLEOTIDE SEQUENCE</scope>
</reference>
<protein>
    <submittedName>
        <fullName evidence="8">Scavenger receptor class B member 2</fullName>
    </submittedName>
</protein>
<dbReference type="GO" id="GO:0006898">
    <property type="term" value="P:receptor-mediated endocytosis"/>
    <property type="evidence" value="ECO:0007669"/>
    <property type="project" value="TreeGrafter"/>
</dbReference>
<evidence type="ECO:0000256" key="7">
    <source>
        <dbReference type="SAM" id="Phobius"/>
    </source>
</evidence>
<dbReference type="Ensembl" id="ENSELUT00000034762.3">
    <property type="protein sequence ID" value="ENSELUP00000023549.3"/>
    <property type="gene ID" value="ENSELUG00000042536.1"/>
</dbReference>
<sequence length="526" mass="59320">MTRRSCAIYGVGIVCAHLLIIGIGLVVAQVFQTLIHNRLKKEITLTEGSRVFETWKNPPPPVFMQFFFFNISNPDEFLDGSKPVVSQVGPYTYREYRPKENVSFVENGTKVSAYQPKTFVFLPDRSVGDPDMDMITTINIPAVAVMNKVKDSFWRSSMLSILMNSMKVGIIMTHSVNELLWGFKDPLLSHIHLTNPDIDEYFGLMYKKNGSNDGEFVFHTGEADYMDYGRIATFRGESKLSLWKSEQSNMINGTDGSTFHPLLSKNERLYIFSPDLCRSIFMEFEKDVEVKGLPAYRFTPPRDVLASKDENPDNEGFCVSPKECLGTGLLKVSMCRKGAPVVASFPHFYLGDKKYSNAIEGLNPVREHHQTYLDLNPTTGVPVRASKRAQVNIIINRIPGFPKTKFLNETIFPVMFINETVVIDDVSAAKLHKLLLMVTLVSNFPLIIVGLGAVLLLVFIGLIIRERKEKVPLTCASVGRQSSNSLFNMQQLGHQDLCQNHISKNRFWPGPKLYFNKAENATGETF</sequence>
<evidence type="ECO:0000313" key="8">
    <source>
        <dbReference type="Ensembl" id="ENSELUP00000023549.3"/>
    </source>
</evidence>
<organism evidence="8 9">
    <name type="scientific">Esox lucius</name>
    <name type="common">Northern pike</name>
    <dbReference type="NCBI Taxonomy" id="8010"/>
    <lineage>
        <taxon>Eukaryota</taxon>
        <taxon>Metazoa</taxon>
        <taxon>Chordata</taxon>
        <taxon>Craniata</taxon>
        <taxon>Vertebrata</taxon>
        <taxon>Euteleostomi</taxon>
        <taxon>Actinopterygii</taxon>
        <taxon>Neopterygii</taxon>
        <taxon>Teleostei</taxon>
        <taxon>Protacanthopterygii</taxon>
        <taxon>Esociformes</taxon>
        <taxon>Esocidae</taxon>
        <taxon>Esox</taxon>
    </lineage>
</organism>
<dbReference type="PANTHER" id="PTHR11923">
    <property type="entry name" value="SCAVENGER RECEPTOR CLASS B TYPE-1 SR-B1"/>
    <property type="match status" value="1"/>
</dbReference>
<keyword evidence="9" id="KW-1185">Reference proteome</keyword>
<evidence type="ECO:0000256" key="3">
    <source>
        <dbReference type="ARBA" id="ARBA00022692"/>
    </source>
</evidence>
<dbReference type="Bgee" id="ENSELUG00000022549">
    <property type="expression patterns" value="Expressed in heart and 15 other cell types or tissues"/>
</dbReference>
<name>A0A3P8Z417_ESOLU</name>
<dbReference type="GO" id="GO:0005044">
    <property type="term" value="F:scavenger receptor activity"/>
    <property type="evidence" value="ECO:0007669"/>
    <property type="project" value="InterPro"/>
</dbReference>
<accession>A0A3P8Z417</accession>
<dbReference type="GeneTree" id="ENSGT00940000153372"/>
<evidence type="ECO:0000256" key="1">
    <source>
        <dbReference type="ARBA" id="ARBA00004370"/>
    </source>
</evidence>
<dbReference type="PRINTS" id="PR01609">
    <property type="entry name" value="CD36FAMILY"/>
</dbReference>